<protein>
    <submittedName>
        <fullName evidence="1">Uncharacterized protein</fullName>
    </submittedName>
</protein>
<dbReference type="AlphaFoldDB" id="A0A6C2TYX8"/>
<gene>
    <name evidence="1" type="ORF">PDESU_01114</name>
</gene>
<dbReference type="Proteomes" id="UP000366872">
    <property type="component" value="Unassembled WGS sequence"/>
</dbReference>
<dbReference type="EMBL" id="CAAHFG010000001">
    <property type="protein sequence ID" value="VGO12561.1"/>
    <property type="molecule type" value="Genomic_DNA"/>
</dbReference>
<reference evidence="1 2" key="1">
    <citation type="submission" date="2019-04" db="EMBL/GenBank/DDBJ databases">
        <authorList>
            <person name="Van Vliet M D."/>
        </authorList>
    </citation>
    <scope>NUCLEOTIDE SEQUENCE [LARGE SCALE GENOMIC DNA]</scope>
    <source>
        <strain evidence="1 2">F1</strain>
    </source>
</reference>
<organism evidence="1 2">
    <name type="scientific">Pontiella desulfatans</name>
    <dbReference type="NCBI Taxonomy" id="2750659"/>
    <lineage>
        <taxon>Bacteria</taxon>
        <taxon>Pseudomonadati</taxon>
        <taxon>Kiritimatiellota</taxon>
        <taxon>Kiritimatiellia</taxon>
        <taxon>Kiritimatiellales</taxon>
        <taxon>Pontiellaceae</taxon>
        <taxon>Pontiella</taxon>
    </lineage>
</organism>
<name>A0A6C2TYX8_PONDE</name>
<evidence type="ECO:0000313" key="1">
    <source>
        <dbReference type="EMBL" id="VGO12561.1"/>
    </source>
</evidence>
<evidence type="ECO:0000313" key="2">
    <source>
        <dbReference type="Proteomes" id="UP000366872"/>
    </source>
</evidence>
<proteinExistence type="predicted"/>
<accession>A0A6C2TYX8</accession>
<sequence>MNKPDTILPTKEELESKSRSLANEIITIPLYDSAKRTACILKHITGMRDEIARRICDAGTKDKENSEAEPEDVDMDIVSRVIAESL</sequence>
<keyword evidence="2" id="KW-1185">Reference proteome</keyword>